<dbReference type="Proteomes" id="UP000007952">
    <property type="component" value="Chromosome"/>
</dbReference>
<dbReference type="GO" id="GO:0000976">
    <property type="term" value="F:transcription cis-regulatory region binding"/>
    <property type="evidence" value="ECO:0007669"/>
    <property type="project" value="TreeGrafter"/>
</dbReference>
<evidence type="ECO:0000256" key="4">
    <source>
        <dbReference type="ARBA" id="ARBA00023015"/>
    </source>
</evidence>
<comment type="subunit">
    <text evidence="7">Forms oligomers.</text>
</comment>
<keyword evidence="6 7" id="KW-0804">Transcription</keyword>
<dbReference type="SUPFAM" id="SSF89447">
    <property type="entry name" value="AbrB/MazE/MraZ-like"/>
    <property type="match status" value="1"/>
</dbReference>
<reference evidence="9 10" key="1">
    <citation type="journal article" date="2011" name="J. Bacteriol.">
        <title>Complete genome sequences of two hemotropic Mycoplasmas, Mycoplasma haemofelis strain Ohio2 and Mycoplasma suis strain Illinois.</title>
        <authorList>
            <person name="Messick J.B."/>
            <person name="Santos A.P."/>
            <person name="Guimaraes A.M."/>
        </authorList>
    </citation>
    <scope>NUCLEOTIDE SEQUENCE [LARGE SCALE GENOMIC DNA]</scope>
    <source>
        <strain evidence="9 10">Ohio2</strain>
    </source>
</reference>
<dbReference type="HAMAP" id="MF_01008">
    <property type="entry name" value="MraZ"/>
    <property type="match status" value="1"/>
</dbReference>
<dbReference type="PANTHER" id="PTHR34701:SF1">
    <property type="entry name" value="TRANSCRIPTIONAL REGULATOR MRAZ"/>
    <property type="match status" value="1"/>
</dbReference>
<dbReference type="CDD" id="cd16320">
    <property type="entry name" value="MraZ_N"/>
    <property type="match status" value="1"/>
</dbReference>
<accession>F6FII3</accession>
<dbReference type="GO" id="GO:0051301">
    <property type="term" value="P:cell division"/>
    <property type="evidence" value="ECO:0007669"/>
    <property type="project" value="UniProtKB-KW"/>
</dbReference>
<gene>
    <name evidence="7 9" type="primary">mraZ</name>
    <name evidence="9" type="ordered locus">MHF_0762</name>
</gene>
<dbReference type="InterPro" id="IPR035644">
    <property type="entry name" value="MraZ_C"/>
</dbReference>
<evidence type="ECO:0000313" key="10">
    <source>
        <dbReference type="Proteomes" id="UP000007952"/>
    </source>
</evidence>
<dbReference type="eggNOG" id="COG2001">
    <property type="taxonomic scope" value="Bacteria"/>
</dbReference>
<dbReference type="InterPro" id="IPR007159">
    <property type="entry name" value="SpoVT-AbrB_dom"/>
</dbReference>
<dbReference type="STRING" id="859194.MHF_0762"/>
<dbReference type="InterPro" id="IPR020603">
    <property type="entry name" value="MraZ_dom"/>
</dbReference>
<keyword evidence="3" id="KW-0677">Repeat</keyword>
<reference key="2">
    <citation type="submission" date="2011-05" db="EMBL/GenBank/DDBJ databases">
        <title>The Genome of Mycoplasma haemofelis Strain Ohio2, a pathogenic hemoplasma of the cat.</title>
        <authorList>
            <person name="Santos A.P."/>
            <person name="Guimaraes A.M.S."/>
            <person name="SanMiguel P.J."/>
            <person name="Martin S.W."/>
            <person name="Messick J.B."/>
        </authorList>
    </citation>
    <scope>NUCLEOTIDE SEQUENCE</scope>
    <source>
        <strain>Ohio2</strain>
    </source>
</reference>
<dbReference type="InterPro" id="IPR035642">
    <property type="entry name" value="MraZ_N"/>
</dbReference>
<keyword evidence="2 7" id="KW-0963">Cytoplasm</keyword>
<evidence type="ECO:0000256" key="3">
    <source>
        <dbReference type="ARBA" id="ARBA00022737"/>
    </source>
</evidence>
<comment type="subcellular location">
    <subcellularLocation>
        <location evidence="7">Cytoplasm</location>
        <location evidence="7">Nucleoid</location>
    </subcellularLocation>
</comment>
<proteinExistence type="inferred from homology"/>
<evidence type="ECO:0000259" key="8">
    <source>
        <dbReference type="PROSITE" id="PS51740"/>
    </source>
</evidence>
<evidence type="ECO:0000256" key="1">
    <source>
        <dbReference type="ARBA" id="ARBA00013860"/>
    </source>
</evidence>
<dbReference type="GO" id="GO:0005737">
    <property type="term" value="C:cytoplasm"/>
    <property type="evidence" value="ECO:0007669"/>
    <property type="project" value="UniProtKB-UniRule"/>
</dbReference>
<dbReference type="AlphaFoldDB" id="F6FII3"/>
<evidence type="ECO:0000256" key="2">
    <source>
        <dbReference type="ARBA" id="ARBA00022490"/>
    </source>
</evidence>
<dbReference type="InterPro" id="IPR037914">
    <property type="entry name" value="SpoVT-AbrB_sf"/>
</dbReference>
<dbReference type="GO" id="GO:0003700">
    <property type="term" value="F:DNA-binding transcription factor activity"/>
    <property type="evidence" value="ECO:0007669"/>
    <property type="project" value="UniProtKB-UniRule"/>
</dbReference>
<dbReference type="HOGENOM" id="CLU_107907_0_2_14"/>
<dbReference type="PROSITE" id="PS51740">
    <property type="entry name" value="SPOVT_ABRB"/>
    <property type="match status" value="1"/>
</dbReference>
<dbReference type="GO" id="GO:0009295">
    <property type="term" value="C:nucleoid"/>
    <property type="evidence" value="ECO:0007669"/>
    <property type="project" value="UniProtKB-SubCell"/>
</dbReference>
<sequence>MSNKFIGKYEVSMDSKNRIVIPSRWKEKLGMEIVISESFEDSLAIRTEAGFEDYCNEILGNDDNDRKSRVLRRKILGGSSNIVLDKWHRFVVPSNLLNKLGKGPLVMIGVGNLIELWNQSKYEEWERMEENELDSVAQELSEQKK</sequence>
<dbReference type="BioCyc" id="MHAE859194:G1GR7-762-MONOMER"/>
<evidence type="ECO:0000313" key="9">
    <source>
        <dbReference type="EMBL" id="AEG73031.1"/>
    </source>
</evidence>
<dbReference type="Pfam" id="PF02381">
    <property type="entry name" value="MraZ"/>
    <property type="match status" value="2"/>
</dbReference>
<evidence type="ECO:0000256" key="7">
    <source>
        <dbReference type="HAMAP-Rule" id="MF_01008"/>
    </source>
</evidence>
<dbReference type="InterPro" id="IPR003444">
    <property type="entry name" value="MraZ"/>
</dbReference>
<keyword evidence="5 7" id="KW-0238">DNA-binding</keyword>
<dbReference type="Gene3D" id="3.40.1550.20">
    <property type="entry name" value="Transcriptional regulator MraZ domain"/>
    <property type="match status" value="1"/>
</dbReference>
<evidence type="ECO:0000256" key="6">
    <source>
        <dbReference type="ARBA" id="ARBA00023163"/>
    </source>
</evidence>
<keyword evidence="9" id="KW-0132">Cell division</keyword>
<feature type="domain" description="SpoVT-AbrB" evidence="8">
    <location>
        <begin position="8"/>
        <end position="50"/>
    </location>
</feature>
<dbReference type="CDD" id="cd16321">
    <property type="entry name" value="MraZ_C"/>
    <property type="match status" value="1"/>
</dbReference>
<dbReference type="KEGG" id="mhf:MHF_0762"/>
<organism evidence="9 10">
    <name type="scientific">Mycoplasma haemofelis (strain Ohio2)</name>
    <dbReference type="NCBI Taxonomy" id="859194"/>
    <lineage>
        <taxon>Bacteria</taxon>
        <taxon>Bacillati</taxon>
        <taxon>Mycoplasmatota</taxon>
        <taxon>Mollicutes</taxon>
        <taxon>Mycoplasmataceae</taxon>
        <taxon>Mycoplasma</taxon>
    </lineage>
</organism>
<dbReference type="EMBL" id="CP002808">
    <property type="protein sequence ID" value="AEG73031.1"/>
    <property type="molecule type" value="Genomic_DNA"/>
</dbReference>
<keyword evidence="4 7" id="KW-0805">Transcription regulation</keyword>
<protein>
    <recommendedName>
        <fullName evidence="1 7">Transcriptional regulator MraZ</fullName>
    </recommendedName>
</protein>
<name>F6FII3_MYCHI</name>
<keyword evidence="9" id="KW-0131">Cell cycle</keyword>
<evidence type="ECO:0000256" key="5">
    <source>
        <dbReference type="ARBA" id="ARBA00023125"/>
    </source>
</evidence>
<dbReference type="GO" id="GO:2000143">
    <property type="term" value="P:negative regulation of DNA-templated transcription initiation"/>
    <property type="evidence" value="ECO:0007669"/>
    <property type="project" value="TreeGrafter"/>
</dbReference>
<comment type="similarity">
    <text evidence="7">Belongs to the MraZ family.</text>
</comment>
<dbReference type="PANTHER" id="PTHR34701">
    <property type="entry name" value="TRANSCRIPTIONAL REGULATOR MRAZ"/>
    <property type="match status" value="1"/>
</dbReference>
<dbReference type="InterPro" id="IPR038619">
    <property type="entry name" value="MraZ_sf"/>
</dbReference>